<evidence type="ECO:0000256" key="2">
    <source>
        <dbReference type="ARBA" id="ARBA00022771"/>
    </source>
</evidence>
<accession>A0A6C0AZ49</accession>
<dbReference type="Pfam" id="PF00097">
    <property type="entry name" value="zf-C3HC4"/>
    <property type="match status" value="1"/>
</dbReference>
<dbReference type="InterPro" id="IPR001841">
    <property type="entry name" value="Znf_RING"/>
</dbReference>
<dbReference type="Gene3D" id="3.30.40.10">
    <property type="entry name" value="Zinc/RING finger domain, C3HC4 (zinc finger)"/>
    <property type="match status" value="1"/>
</dbReference>
<dbReference type="AlphaFoldDB" id="A0A6C0AZ49"/>
<keyword evidence="1" id="KW-0479">Metal-binding</keyword>
<keyword evidence="3" id="KW-0862">Zinc</keyword>
<dbReference type="InterPro" id="IPR013083">
    <property type="entry name" value="Znf_RING/FYVE/PHD"/>
</dbReference>
<organism evidence="5">
    <name type="scientific">viral metagenome</name>
    <dbReference type="NCBI Taxonomy" id="1070528"/>
    <lineage>
        <taxon>unclassified sequences</taxon>
        <taxon>metagenomes</taxon>
        <taxon>organismal metagenomes</taxon>
    </lineage>
</organism>
<name>A0A6C0AZ49_9ZZZZ</name>
<protein>
    <recommendedName>
        <fullName evidence="4">RING-type domain-containing protein</fullName>
    </recommendedName>
</protein>
<evidence type="ECO:0000259" key="4">
    <source>
        <dbReference type="PROSITE" id="PS50089"/>
    </source>
</evidence>
<dbReference type="PROSITE" id="PS50089">
    <property type="entry name" value="ZF_RING_2"/>
    <property type="match status" value="1"/>
</dbReference>
<proteinExistence type="predicted"/>
<dbReference type="SMART" id="SM00184">
    <property type="entry name" value="RING"/>
    <property type="match status" value="1"/>
</dbReference>
<dbReference type="SUPFAM" id="SSF57850">
    <property type="entry name" value="RING/U-box"/>
    <property type="match status" value="1"/>
</dbReference>
<feature type="domain" description="RING-type" evidence="4">
    <location>
        <begin position="9"/>
        <end position="57"/>
    </location>
</feature>
<sequence length="135" mass="15735">MIHIENNTCSICLQEGLSWNLNYSKTEMEMFKCGHGTCKNCYKKMKTQNSFSCPLCRGDEQQYKTGFLTQTVNKWTTFSEWYDEFEIFIKSGTANNIIKNTTFGQQLYRLIKENKKLLKENAKSRNLGLNRKTGS</sequence>
<evidence type="ECO:0000313" key="5">
    <source>
        <dbReference type="EMBL" id="QHS84531.1"/>
    </source>
</evidence>
<dbReference type="EMBL" id="MN738809">
    <property type="protein sequence ID" value="QHS84531.1"/>
    <property type="molecule type" value="Genomic_DNA"/>
</dbReference>
<evidence type="ECO:0000256" key="1">
    <source>
        <dbReference type="ARBA" id="ARBA00022723"/>
    </source>
</evidence>
<reference evidence="5" key="1">
    <citation type="journal article" date="2020" name="Nature">
        <title>Giant virus diversity and host interactions through global metagenomics.</title>
        <authorList>
            <person name="Schulz F."/>
            <person name="Roux S."/>
            <person name="Paez-Espino D."/>
            <person name="Jungbluth S."/>
            <person name="Walsh D.A."/>
            <person name="Denef V.J."/>
            <person name="McMahon K.D."/>
            <person name="Konstantinidis K.T."/>
            <person name="Eloe-Fadrosh E.A."/>
            <person name="Kyrpides N.C."/>
            <person name="Woyke T."/>
        </authorList>
    </citation>
    <scope>NUCLEOTIDE SEQUENCE</scope>
    <source>
        <strain evidence="5">GVMAG-S-ERX556022-25</strain>
    </source>
</reference>
<keyword evidence="2" id="KW-0863">Zinc-finger</keyword>
<dbReference type="InterPro" id="IPR018957">
    <property type="entry name" value="Znf_C3HC4_RING-type"/>
</dbReference>
<evidence type="ECO:0000256" key="3">
    <source>
        <dbReference type="ARBA" id="ARBA00022833"/>
    </source>
</evidence>
<dbReference type="GO" id="GO:0008270">
    <property type="term" value="F:zinc ion binding"/>
    <property type="evidence" value="ECO:0007669"/>
    <property type="project" value="UniProtKB-KW"/>
</dbReference>